<keyword evidence="2" id="KW-1185">Reference proteome</keyword>
<proteinExistence type="predicted"/>
<reference evidence="1 2" key="1">
    <citation type="submission" date="2019-07" db="EMBL/GenBank/DDBJ databases">
        <title>Whole genome shotgun sequence of Pseudonocardia sulfidoxydans NBRC 16205.</title>
        <authorList>
            <person name="Hosoyama A."/>
            <person name="Uohara A."/>
            <person name="Ohji S."/>
            <person name="Ichikawa N."/>
        </authorList>
    </citation>
    <scope>NUCLEOTIDE SEQUENCE [LARGE SCALE GENOMIC DNA]</scope>
    <source>
        <strain evidence="1 2">NBRC 16205</strain>
    </source>
</reference>
<evidence type="ECO:0000313" key="1">
    <source>
        <dbReference type="EMBL" id="GEL23877.1"/>
    </source>
</evidence>
<dbReference type="SUPFAM" id="SSF69118">
    <property type="entry name" value="AhpD-like"/>
    <property type="match status" value="1"/>
</dbReference>
<dbReference type="AlphaFoldDB" id="A0A511DH89"/>
<dbReference type="Proteomes" id="UP000321685">
    <property type="component" value="Unassembled WGS sequence"/>
</dbReference>
<gene>
    <name evidence="1" type="ORF">PSU4_28310</name>
</gene>
<organism evidence="1 2">
    <name type="scientific">Pseudonocardia sulfidoxydans NBRC 16205</name>
    <dbReference type="NCBI Taxonomy" id="1223511"/>
    <lineage>
        <taxon>Bacteria</taxon>
        <taxon>Bacillati</taxon>
        <taxon>Actinomycetota</taxon>
        <taxon>Actinomycetes</taxon>
        <taxon>Pseudonocardiales</taxon>
        <taxon>Pseudonocardiaceae</taxon>
        <taxon>Pseudonocardia</taxon>
    </lineage>
</organism>
<dbReference type="InterPro" id="IPR029032">
    <property type="entry name" value="AhpD-like"/>
</dbReference>
<dbReference type="RefSeq" id="WP_147107813.1">
    <property type="nucleotide sequence ID" value="NZ_BJVJ01000025.1"/>
</dbReference>
<dbReference type="EMBL" id="BJVJ01000025">
    <property type="protein sequence ID" value="GEL23877.1"/>
    <property type="molecule type" value="Genomic_DNA"/>
</dbReference>
<evidence type="ECO:0000313" key="2">
    <source>
        <dbReference type="Proteomes" id="UP000321685"/>
    </source>
</evidence>
<comment type="caution">
    <text evidence="1">The sequence shown here is derived from an EMBL/GenBank/DDBJ whole genome shotgun (WGS) entry which is preliminary data.</text>
</comment>
<evidence type="ECO:0008006" key="3">
    <source>
        <dbReference type="Google" id="ProtNLM"/>
    </source>
</evidence>
<accession>A0A511DH89</accession>
<dbReference type="OrthoDB" id="3570455at2"/>
<protein>
    <recommendedName>
        <fullName evidence="3">Carboxymuconolactone decarboxylase-like domain-containing protein</fullName>
    </recommendedName>
</protein>
<dbReference type="Gene3D" id="1.20.1290.10">
    <property type="entry name" value="AhpD-like"/>
    <property type="match status" value="1"/>
</dbReference>
<sequence length="203" mass="22416">MGGRAVDRTVTGLLQWGCRQMWGFAPRMIPHIVERKGAGGALRWFAANMPRYLTTMQVLGPARTHLAAMVVSLHNGCIYCAYGNAYALELIHLREHDRLFPLDSRALHGWLGLEPRELADRLRGVLHEAGMHAEMLWVDRTLEILRGQQPVDAAEARLAHVVTMVSEMNSIATTAGVEPDEAQNPVNKDGALKSRHAALRAGV</sequence>
<name>A0A511DH89_9PSEU</name>